<dbReference type="AlphaFoldDB" id="A0A266LTU8"/>
<dbReference type="Gene3D" id="2.60.40.3140">
    <property type="match status" value="1"/>
</dbReference>
<dbReference type="GO" id="GO:0006508">
    <property type="term" value="P:proteolysis"/>
    <property type="evidence" value="ECO:0007669"/>
    <property type="project" value="UniProtKB-KW"/>
</dbReference>
<dbReference type="InterPro" id="IPR038765">
    <property type="entry name" value="Papain-like_cys_pep_sf"/>
</dbReference>
<proteinExistence type="predicted"/>
<evidence type="ECO:0000259" key="2">
    <source>
        <dbReference type="SMART" id="SM00460"/>
    </source>
</evidence>
<evidence type="ECO:0000256" key="1">
    <source>
        <dbReference type="SAM" id="SignalP"/>
    </source>
</evidence>
<dbReference type="RefSeq" id="WP_095029378.1">
    <property type="nucleotide sequence ID" value="NZ_NQKL01000008.1"/>
</dbReference>
<dbReference type="Pfam" id="PF01841">
    <property type="entry name" value="Transglut_core"/>
    <property type="match status" value="1"/>
</dbReference>
<dbReference type="SUPFAM" id="SSF54001">
    <property type="entry name" value="Cysteine proteinases"/>
    <property type="match status" value="1"/>
</dbReference>
<gene>
    <name evidence="3" type="ORF">CJF43_12070</name>
</gene>
<dbReference type="SMART" id="SM00460">
    <property type="entry name" value="TGc"/>
    <property type="match status" value="1"/>
</dbReference>
<dbReference type="EMBL" id="NQKL01000008">
    <property type="protein sequence ID" value="OZY41496.1"/>
    <property type="molecule type" value="Genomic_DNA"/>
</dbReference>
<reference evidence="3 4" key="1">
    <citation type="submission" date="2017-08" db="EMBL/GenBank/DDBJ databases">
        <title>Genomic and metabolic characterisation of spoilage-associated Pseudomonas species.</title>
        <authorList>
            <person name="Stanborough T."/>
            <person name="Fegan N."/>
            <person name="Powell S.M."/>
            <person name="Singh T."/>
            <person name="Tamplin M.L."/>
            <person name="Chandry P.S."/>
        </authorList>
    </citation>
    <scope>NUCLEOTIDE SEQUENCE [LARGE SCALE GENOMIC DNA]</scope>
    <source>
        <strain evidence="3 4">F1820</strain>
    </source>
</reference>
<keyword evidence="3" id="KW-0378">Hydrolase</keyword>
<dbReference type="InterPro" id="IPR024618">
    <property type="entry name" value="DUF3857"/>
</dbReference>
<feature type="domain" description="Transglutaminase-like" evidence="2">
    <location>
        <begin position="305"/>
        <end position="373"/>
    </location>
</feature>
<feature type="chain" id="PRO_5013215596" evidence="1">
    <location>
        <begin position="25"/>
        <end position="623"/>
    </location>
</feature>
<dbReference type="InterPro" id="IPR002931">
    <property type="entry name" value="Transglutaminase-like"/>
</dbReference>
<name>A0A266LTU8_PSEFR</name>
<dbReference type="Gene3D" id="3.10.620.30">
    <property type="match status" value="1"/>
</dbReference>
<protein>
    <submittedName>
        <fullName evidence="3">Cysteine protease</fullName>
    </submittedName>
</protein>
<accession>A0A266LTU8</accession>
<dbReference type="Proteomes" id="UP000216113">
    <property type="component" value="Unassembled WGS sequence"/>
</dbReference>
<evidence type="ECO:0000313" key="3">
    <source>
        <dbReference type="EMBL" id="OZY41496.1"/>
    </source>
</evidence>
<keyword evidence="3" id="KW-0645">Protease</keyword>
<keyword evidence="1" id="KW-0732">Signal</keyword>
<dbReference type="GO" id="GO:0008233">
    <property type="term" value="F:peptidase activity"/>
    <property type="evidence" value="ECO:0007669"/>
    <property type="project" value="UniProtKB-KW"/>
</dbReference>
<comment type="caution">
    <text evidence="3">The sequence shown here is derived from an EMBL/GenBank/DDBJ whole genome shotgun (WGS) entry which is preliminary data.</text>
</comment>
<feature type="signal peptide" evidence="1">
    <location>
        <begin position="1"/>
        <end position="24"/>
    </location>
</feature>
<dbReference type="Pfam" id="PF12969">
    <property type="entry name" value="DUF3857"/>
    <property type="match status" value="1"/>
</dbReference>
<organism evidence="3 4">
    <name type="scientific">Pseudomonas fragi</name>
    <dbReference type="NCBI Taxonomy" id="296"/>
    <lineage>
        <taxon>Bacteria</taxon>
        <taxon>Pseudomonadati</taxon>
        <taxon>Pseudomonadota</taxon>
        <taxon>Gammaproteobacteria</taxon>
        <taxon>Pseudomonadales</taxon>
        <taxon>Pseudomonadaceae</taxon>
        <taxon>Pseudomonas</taxon>
    </lineage>
</organism>
<sequence>MHRFTFSKSLICATLGIVSLPSFAALQPESEAALASETQRTCHFNKDTSTDCSTTYRYTILTNSGRELLSRIDFSFPETDQLEIIDAQSTQPGGKPVALDPSQIDTRMAPNPDQGFLRARQTSIAFPNLRIGTRLAYTVREHTVAKPLMDHFHYLMTFGPSPARSDAFKSTFTAEQPIVWRSELMEDFTFTPSADHKSLVIEQKKPRFVNYINEAGNAYIRHLPRAEIGSSSQVQDHFGNLAGRYNDIVTGKLPGSAAKAVSGLKGLPPAQQVSGLMQYIHDQYRYMGDWRATDRGYVPFTLSEIEARGYGDCKDLSVLLTAMLKASGIPAQTAWVSRGSNPMSLLLPGTSAANHAIVRAQVNGQVWWLDPTNPVFLPGRSMPDIQNRWALVIGADGKVQEDHIPEEQPSLSMAVKKFEHFNRDGQARTTAEVEMGQMTLMQLSYADTDSGVSATDLNLCNHFGKEISDCKINREKTGFVVPERYRVQATLTNLRALENLSGQQVYKPAFMSERWDSLMNYRRTGQLADLYMADPEKLTFDITLSGAKVAKDIKTCKVNSPWFDMELSSKRSKGEYRYLYSMTQKHSWLSHDEIMSAPFEAMLQQARACNESMQQVVQLSSKG</sequence>
<evidence type="ECO:0000313" key="4">
    <source>
        <dbReference type="Proteomes" id="UP000216113"/>
    </source>
</evidence>